<dbReference type="AlphaFoldDB" id="A0A1V1NS60"/>
<accession>A0A1V1NS60</accession>
<comment type="caution">
    <text evidence="1">The sequence shown here is derived from an EMBL/GenBank/DDBJ whole genome shotgun (WGS) entry which is preliminary data.</text>
</comment>
<sequence length="197" mass="22438">MSTALSITEQRNDYYSNIKLGNDLNKQTQMIKNSTQQLLKAQSIAANEIVSSQNRIREGVDILSYQLGDVNNGMQGLKAAFEFGISEVVWQIEQNREVLKNILEVLLAPLDTQAKELRKRAEEAYSNGWIDEALDDFLKSENKNKYDFSVLISIGIIYLFRKKDKSKALEYFEKAIKYSKPKSSYHTSFCSSSCCGH</sequence>
<dbReference type="SUPFAM" id="SSF48452">
    <property type="entry name" value="TPR-like"/>
    <property type="match status" value="1"/>
</dbReference>
<name>A0A1V1NS60_9BACT</name>
<dbReference type="InterPro" id="IPR011990">
    <property type="entry name" value="TPR-like_helical_dom_sf"/>
</dbReference>
<proteinExistence type="predicted"/>
<evidence type="ECO:0000313" key="1">
    <source>
        <dbReference type="EMBL" id="ETR65420.1"/>
    </source>
</evidence>
<dbReference type="EMBL" id="ATBP01002839">
    <property type="protein sequence ID" value="ETR65420.1"/>
    <property type="molecule type" value="Genomic_DNA"/>
</dbReference>
<reference evidence="2" key="1">
    <citation type="submission" date="2012-11" db="EMBL/GenBank/DDBJ databases">
        <authorList>
            <person name="Lucero-Rivera Y.E."/>
            <person name="Tovar-Ramirez D."/>
        </authorList>
    </citation>
    <scope>NUCLEOTIDE SEQUENCE [LARGE SCALE GENOMIC DNA]</scope>
    <source>
        <strain evidence="2">Araruama</strain>
    </source>
</reference>
<dbReference type="Gene3D" id="1.25.40.10">
    <property type="entry name" value="Tetratricopeptide repeat domain"/>
    <property type="match status" value="1"/>
</dbReference>
<gene>
    <name evidence="1" type="ORF">OMM_06049</name>
</gene>
<protein>
    <submittedName>
        <fullName evidence="1">Uncharacterized protein</fullName>
    </submittedName>
</protein>
<evidence type="ECO:0000313" key="2">
    <source>
        <dbReference type="Proteomes" id="UP000189670"/>
    </source>
</evidence>
<organism evidence="1 2">
    <name type="scientific">Candidatus Magnetoglobus multicellularis str. Araruama</name>
    <dbReference type="NCBI Taxonomy" id="890399"/>
    <lineage>
        <taxon>Bacteria</taxon>
        <taxon>Pseudomonadati</taxon>
        <taxon>Thermodesulfobacteriota</taxon>
        <taxon>Desulfobacteria</taxon>
        <taxon>Desulfobacterales</taxon>
        <taxon>Desulfobacteraceae</taxon>
        <taxon>Candidatus Magnetoglobus</taxon>
    </lineage>
</organism>
<dbReference type="Proteomes" id="UP000189670">
    <property type="component" value="Unassembled WGS sequence"/>
</dbReference>